<dbReference type="SMART" id="SM00228">
    <property type="entry name" value="PDZ"/>
    <property type="match status" value="1"/>
</dbReference>
<dbReference type="AlphaFoldDB" id="A0A0B6WWY3"/>
<dbReference type="PROSITE" id="PS50106">
    <property type="entry name" value="PDZ"/>
    <property type="match status" value="1"/>
</dbReference>
<reference evidence="2 3" key="2">
    <citation type="submission" date="2015-01" db="EMBL/GenBank/DDBJ databases">
        <title>Complete genome sequence of Pyrinomonas methylaliphatogenes type strain K22T.</title>
        <authorList>
            <person name="Lee K.C.Y."/>
            <person name="Power J.F."/>
            <person name="Dunfield P.F."/>
            <person name="Morgan X.C."/>
            <person name="Huttenhower C."/>
            <person name="Stott M.B."/>
        </authorList>
    </citation>
    <scope>NUCLEOTIDE SEQUENCE [LARGE SCALE GENOMIC DNA]</scope>
    <source>
        <strain evidence="2 3">K22</strain>
    </source>
</reference>
<evidence type="ECO:0000313" key="2">
    <source>
        <dbReference type="EMBL" id="CDM64650.1"/>
    </source>
</evidence>
<name>A0A0B6WWY3_9BACT</name>
<dbReference type="Gene3D" id="2.30.42.10">
    <property type="match status" value="1"/>
</dbReference>
<feature type="domain" description="PDZ" evidence="1">
    <location>
        <begin position="1"/>
        <end position="84"/>
    </location>
</feature>
<dbReference type="InterPro" id="IPR036034">
    <property type="entry name" value="PDZ_sf"/>
</dbReference>
<dbReference type="InterPro" id="IPR007549">
    <property type="entry name" value="DUF512"/>
</dbReference>
<dbReference type="InterPro" id="IPR041489">
    <property type="entry name" value="PDZ_6"/>
</dbReference>
<evidence type="ECO:0000313" key="3">
    <source>
        <dbReference type="Proteomes" id="UP000031518"/>
    </source>
</evidence>
<dbReference type="InterPro" id="IPR001478">
    <property type="entry name" value="PDZ"/>
</dbReference>
<gene>
    <name evidence="2" type="ORF">PYK22_00645</name>
</gene>
<dbReference type="Gene3D" id="3.20.20.70">
    <property type="entry name" value="Aldolase class I"/>
    <property type="match status" value="1"/>
</dbReference>
<dbReference type="SUPFAM" id="SSF50156">
    <property type="entry name" value="PDZ domain-like"/>
    <property type="match status" value="1"/>
</dbReference>
<dbReference type="InterPro" id="IPR045375">
    <property type="entry name" value="Put_radical_SAM-like_N"/>
</dbReference>
<dbReference type="SUPFAM" id="SSF102114">
    <property type="entry name" value="Radical SAM enzymes"/>
    <property type="match status" value="1"/>
</dbReference>
<organism evidence="2 3">
    <name type="scientific">Pyrinomonas methylaliphatogenes</name>
    <dbReference type="NCBI Taxonomy" id="454194"/>
    <lineage>
        <taxon>Bacteria</taxon>
        <taxon>Pseudomonadati</taxon>
        <taxon>Acidobacteriota</taxon>
        <taxon>Blastocatellia</taxon>
        <taxon>Blastocatellales</taxon>
        <taxon>Pyrinomonadaceae</taxon>
        <taxon>Pyrinomonas</taxon>
    </lineage>
</organism>
<reference evidence="2 3" key="1">
    <citation type="submission" date="2013-12" db="EMBL/GenBank/DDBJ databases">
        <authorList>
            <person name="Stott M."/>
        </authorList>
    </citation>
    <scope>NUCLEOTIDE SEQUENCE [LARGE SCALE GENOMIC DNA]</scope>
    <source>
        <strain evidence="2 3">K22</strain>
    </source>
</reference>
<proteinExistence type="predicted"/>
<dbReference type="RefSeq" id="WP_060635285.1">
    <property type="nucleotide sequence ID" value="NZ_CBXV010000002.1"/>
</dbReference>
<dbReference type="Pfam" id="PF04459">
    <property type="entry name" value="DUF512"/>
    <property type="match status" value="1"/>
</dbReference>
<dbReference type="Proteomes" id="UP000031518">
    <property type="component" value="Unassembled WGS sequence"/>
</dbReference>
<sequence>MYEFAVTPATLKIRRRGAEIAEVVPGSLGAELELEAGDRIIRINGRKVRDYLDFNFYTAGETQLTLEVIKRNGEHWELIVERDEDEEWGLTFEQIVPRQCANECIFCFCKGNPPDARPALFIRDEDVRLSFLYGNYTTLTSITEEEMERVIEQHLSPQYVSIHATDLDVRAYLLGIDRRRADITAKLRRLMDAGIEIHAQVVLCPTINDGPVLIRTIEDLAAHYPRIRSVAIVPLGLTRYNRDPRLVPVTAEFCRRVIAEVTPIQRRLRKRLGTTFAFLGDEIYLRAGHPIPSRRHYGDYPQIEDGVGMVRTFYENFNSLWRRLQRRPPAHPEKLNGTLLTGKLFAPILRERIERLNQRFGTRLHVLGVENRYFGPEIVVTGLITGSDILAMRQQIAGDFVAIPRVVFRGDEDIMLDGMRLPELQAEFEIPLHPTEDLHALLSKARDSN</sequence>
<dbReference type="OrthoDB" id="9774724at2"/>
<dbReference type="InterPro" id="IPR013785">
    <property type="entry name" value="Aldolase_TIM"/>
</dbReference>
<dbReference type="Pfam" id="PF19238">
    <property type="entry name" value="Radical_SAM_2"/>
    <property type="match status" value="1"/>
</dbReference>
<dbReference type="InterPro" id="IPR058240">
    <property type="entry name" value="rSAM_sf"/>
</dbReference>
<dbReference type="EMBL" id="CBXV010000002">
    <property type="protein sequence ID" value="CDM64650.1"/>
    <property type="molecule type" value="Genomic_DNA"/>
</dbReference>
<accession>A0A0B6WWY3</accession>
<keyword evidence="3" id="KW-1185">Reference proteome</keyword>
<evidence type="ECO:0000259" key="1">
    <source>
        <dbReference type="PROSITE" id="PS50106"/>
    </source>
</evidence>
<dbReference type="Pfam" id="PF17820">
    <property type="entry name" value="PDZ_6"/>
    <property type="match status" value="1"/>
</dbReference>
<protein>
    <submittedName>
        <fullName evidence="2">Fe-S oxidoreductase</fullName>
    </submittedName>
</protein>
<dbReference type="STRING" id="454194.PYK22_00645"/>